<protein>
    <submittedName>
        <fullName evidence="14">CDP-alcohol phosphatidyltransferase</fullName>
    </submittedName>
</protein>
<accession>A0A1S1PJG5</accession>
<dbReference type="PANTHER" id="PTHR14269">
    <property type="entry name" value="CDP-DIACYLGLYCEROL--GLYCEROL-3-PHOSPHATE 3-PHOSPHATIDYLTRANSFERASE-RELATED"/>
    <property type="match status" value="1"/>
</dbReference>
<dbReference type="Pfam" id="PF01066">
    <property type="entry name" value="CDP-OH_P_transf"/>
    <property type="match status" value="1"/>
</dbReference>
<keyword evidence="10" id="KW-1208">Phospholipid metabolism</keyword>
<evidence type="ECO:0000256" key="8">
    <source>
        <dbReference type="ARBA" id="ARBA00023136"/>
    </source>
</evidence>
<comment type="subcellular location">
    <subcellularLocation>
        <location evidence="1">Membrane</location>
        <topology evidence="1">Multi-pass membrane protein</topology>
    </subcellularLocation>
</comment>
<evidence type="ECO:0000313" key="15">
    <source>
        <dbReference type="Proteomes" id="UP000179769"/>
    </source>
</evidence>
<evidence type="ECO:0000256" key="6">
    <source>
        <dbReference type="ARBA" id="ARBA00022989"/>
    </source>
</evidence>
<dbReference type="Gene3D" id="1.20.120.1760">
    <property type="match status" value="1"/>
</dbReference>
<keyword evidence="8 13" id="KW-0472">Membrane</keyword>
<feature type="transmembrane region" description="Helical" evidence="13">
    <location>
        <begin position="164"/>
        <end position="182"/>
    </location>
</feature>
<keyword evidence="7" id="KW-0443">Lipid metabolism</keyword>
<keyword evidence="6 13" id="KW-1133">Transmembrane helix</keyword>
<keyword evidence="15" id="KW-1185">Reference proteome</keyword>
<evidence type="ECO:0000256" key="9">
    <source>
        <dbReference type="ARBA" id="ARBA00023209"/>
    </source>
</evidence>
<dbReference type="OrthoDB" id="9796672at2"/>
<dbReference type="GO" id="GO:0016780">
    <property type="term" value="F:phosphotransferase activity, for other substituted phosphate groups"/>
    <property type="evidence" value="ECO:0007669"/>
    <property type="project" value="InterPro"/>
</dbReference>
<organism evidence="14 15">
    <name type="scientific">Parafrankia soli</name>
    <dbReference type="NCBI Taxonomy" id="2599596"/>
    <lineage>
        <taxon>Bacteria</taxon>
        <taxon>Bacillati</taxon>
        <taxon>Actinomycetota</taxon>
        <taxon>Actinomycetes</taxon>
        <taxon>Frankiales</taxon>
        <taxon>Frankiaceae</taxon>
        <taxon>Parafrankia</taxon>
    </lineage>
</organism>
<dbReference type="PROSITE" id="PS00379">
    <property type="entry name" value="CDP_ALCOHOL_P_TRANSF"/>
    <property type="match status" value="1"/>
</dbReference>
<keyword evidence="3" id="KW-0444">Lipid biosynthesis</keyword>
<dbReference type="InterPro" id="IPR050324">
    <property type="entry name" value="CDP-alcohol_PTase-I"/>
</dbReference>
<reference evidence="15" key="1">
    <citation type="submission" date="2016-07" db="EMBL/GenBank/DDBJ databases">
        <title>Frankia sp. NRRL B-16219 Genome sequencing.</title>
        <authorList>
            <person name="Ghodhbane-Gtari F."/>
            <person name="Swanson E."/>
            <person name="Gueddou A."/>
            <person name="Louati M."/>
            <person name="Nouioui I."/>
            <person name="Hezbri K."/>
            <person name="Abebe-Akele F."/>
            <person name="Simpson S."/>
            <person name="Morris K."/>
            <person name="Thomas K."/>
            <person name="Gtari M."/>
            <person name="Tisa L.S."/>
        </authorList>
    </citation>
    <scope>NUCLEOTIDE SEQUENCE [LARGE SCALE GENOMIC DNA]</scope>
    <source>
        <strain evidence="15">NRRL B-16219</strain>
    </source>
</reference>
<evidence type="ECO:0000256" key="2">
    <source>
        <dbReference type="ARBA" id="ARBA00010441"/>
    </source>
</evidence>
<comment type="similarity">
    <text evidence="2 11">Belongs to the CDP-alcohol phosphatidyltransferase class-I family.</text>
</comment>
<evidence type="ECO:0000256" key="1">
    <source>
        <dbReference type="ARBA" id="ARBA00004141"/>
    </source>
</evidence>
<dbReference type="Proteomes" id="UP000179769">
    <property type="component" value="Unassembled WGS sequence"/>
</dbReference>
<feature type="transmembrane region" description="Helical" evidence="13">
    <location>
        <begin position="141"/>
        <end position="158"/>
    </location>
</feature>
<dbReference type="InterPro" id="IPR048254">
    <property type="entry name" value="CDP_ALCOHOL_P_TRANSF_CS"/>
</dbReference>
<evidence type="ECO:0000256" key="13">
    <source>
        <dbReference type="SAM" id="Phobius"/>
    </source>
</evidence>
<sequence length="237" mass="24423">MTGTGDLVAPKPPVLNIANILTIIRLALVPVFVAFLFAGPDTDGWRYAAFGAYAVAAITDQIDGSIARRRGLVTDFGILVDPIADKALTGAALVSLSILGELPWVVTVVVAVREIGVTLLRLWVIRYGVIAASRGGKAKTLLLNISLGLYVLPLEGVAATGRAVILACGVVVAAVTGADYVYRALALRRRATAASRPGGAPDVPTPDVPNLGEPAVGEDQGAVTGPGRPGRGEIDAR</sequence>
<proteinExistence type="inferred from homology"/>
<dbReference type="EMBL" id="MAXA01000254">
    <property type="protein sequence ID" value="OHV21407.1"/>
    <property type="molecule type" value="Genomic_DNA"/>
</dbReference>
<dbReference type="PANTHER" id="PTHR14269:SF52">
    <property type="entry name" value="PHOSPHATIDYLGLYCEROPHOSPHATE SYNTHASE-RELATED"/>
    <property type="match status" value="1"/>
</dbReference>
<evidence type="ECO:0000256" key="10">
    <source>
        <dbReference type="ARBA" id="ARBA00023264"/>
    </source>
</evidence>
<evidence type="ECO:0000313" key="14">
    <source>
        <dbReference type="EMBL" id="OHV21407.1"/>
    </source>
</evidence>
<evidence type="ECO:0000256" key="7">
    <source>
        <dbReference type="ARBA" id="ARBA00023098"/>
    </source>
</evidence>
<comment type="caution">
    <text evidence="14">The sequence shown here is derived from an EMBL/GenBank/DDBJ whole genome shotgun (WGS) entry which is preliminary data.</text>
</comment>
<feature type="region of interest" description="Disordered" evidence="12">
    <location>
        <begin position="194"/>
        <end position="237"/>
    </location>
</feature>
<gene>
    <name evidence="14" type="ORF">BBK14_26715</name>
</gene>
<evidence type="ECO:0000256" key="11">
    <source>
        <dbReference type="RuleBase" id="RU003750"/>
    </source>
</evidence>
<keyword evidence="5 13" id="KW-0812">Transmembrane</keyword>
<evidence type="ECO:0000256" key="12">
    <source>
        <dbReference type="SAM" id="MobiDB-lite"/>
    </source>
</evidence>
<keyword evidence="9" id="KW-0594">Phospholipid biosynthesis</keyword>
<dbReference type="GO" id="GO:0046474">
    <property type="term" value="P:glycerophospholipid biosynthetic process"/>
    <property type="evidence" value="ECO:0007669"/>
    <property type="project" value="TreeGrafter"/>
</dbReference>
<dbReference type="InterPro" id="IPR043130">
    <property type="entry name" value="CDP-OH_PTrfase_TM_dom"/>
</dbReference>
<dbReference type="RefSeq" id="WP_071066390.1">
    <property type="nucleotide sequence ID" value="NZ_MAXA01000254.1"/>
</dbReference>
<dbReference type="GO" id="GO:0016020">
    <property type="term" value="C:membrane"/>
    <property type="evidence" value="ECO:0007669"/>
    <property type="project" value="UniProtKB-SubCell"/>
</dbReference>
<feature type="transmembrane region" description="Helical" evidence="13">
    <location>
        <begin position="17"/>
        <end position="38"/>
    </location>
</feature>
<evidence type="ECO:0000256" key="4">
    <source>
        <dbReference type="ARBA" id="ARBA00022679"/>
    </source>
</evidence>
<name>A0A1S1PJG5_9ACTN</name>
<evidence type="ECO:0000256" key="3">
    <source>
        <dbReference type="ARBA" id="ARBA00022516"/>
    </source>
</evidence>
<dbReference type="InterPro" id="IPR000462">
    <property type="entry name" value="CDP-OH_P_trans"/>
</dbReference>
<keyword evidence="4 11" id="KW-0808">Transferase</keyword>
<dbReference type="AlphaFoldDB" id="A0A1S1PJG5"/>
<evidence type="ECO:0000256" key="5">
    <source>
        <dbReference type="ARBA" id="ARBA00022692"/>
    </source>
</evidence>